<reference evidence="4 5" key="1">
    <citation type="journal article" date="2014" name="PLoS Genet.">
        <title>Phylogenetically driven sequencing of extremely halophilic archaea reveals strategies for static and dynamic osmo-response.</title>
        <authorList>
            <person name="Becker E.A."/>
            <person name="Seitzer P.M."/>
            <person name="Tritt A."/>
            <person name="Larsen D."/>
            <person name="Krusor M."/>
            <person name="Yao A.I."/>
            <person name="Wu D."/>
            <person name="Madern D."/>
            <person name="Eisen J.A."/>
            <person name="Darling A.E."/>
            <person name="Facciotti M.T."/>
        </authorList>
    </citation>
    <scope>NUCLEOTIDE SEQUENCE [LARGE SCALE GENOMIC DNA]</scope>
    <source>
        <strain evidence="4 5">JCM 13560</strain>
    </source>
</reference>
<keyword evidence="2" id="KW-0472">Membrane</keyword>
<organism evidence="4 5">
    <name type="scientific">Halorubrum aidingense JCM 13560</name>
    <dbReference type="NCBI Taxonomy" id="1230454"/>
    <lineage>
        <taxon>Archaea</taxon>
        <taxon>Methanobacteriati</taxon>
        <taxon>Methanobacteriota</taxon>
        <taxon>Stenosarchaea group</taxon>
        <taxon>Halobacteria</taxon>
        <taxon>Halobacteriales</taxon>
        <taxon>Haloferacaceae</taxon>
        <taxon>Halorubrum</taxon>
    </lineage>
</organism>
<evidence type="ECO:0000259" key="3">
    <source>
        <dbReference type="Pfam" id="PF26452"/>
    </source>
</evidence>
<dbReference type="InterPro" id="IPR058444">
    <property type="entry name" value="DUF8131"/>
</dbReference>
<comment type="caution">
    <text evidence="4">The sequence shown here is derived from an EMBL/GenBank/DDBJ whole genome shotgun (WGS) entry which is preliminary data.</text>
</comment>
<evidence type="ECO:0000313" key="5">
    <source>
        <dbReference type="Proteomes" id="UP000011575"/>
    </source>
</evidence>
<dbReference type="Pfam" id="PF26452">
    <property type="entry name" value="DUF8131"/>
    <property type="match status" value="1"/>
</dbReference>
<proteinExistence type="predicted"/>
<dbReference type="OrthoDB" id="318833at2157"/>
<gene>
    <name evidence="4" type="ORF">C461_11113</name>
</gene>
<evidence type="ECO:0000256" key="1">
    <source>
        <dbReference type="SAM" id="MobiDB-lite"/>
    </source>
</evidence>
<dbReference type="STRING" id="1230454.C461_11113"/>
<evidence type="ECO:0000256" key="2">
    <source>
        <dbReference type="SAM" id="Phobius"/>
    </source>
</evidence>
<keyword evidence="2" id="KW-0812">Transmembrane</keyword>
<evidence type="ECO:0000313" key="4">
    <source>
        <dbReference type="EMBL" id="EMA66586.1"/>
    </source>
</evidence>
<keyword evidence="2" id="KW-1133">Transmembrane helix</keyword>
<dbReference type="EMBL" id="AOJI01000026">
    <property type="protein sequence ID" value="EMA66586.1"/>
    <property type="molecule type" value="Genomic_DNA"/>
</dbReference>
<dbReference type="Proteomes" id="UP000011575">
    <property type="component" value="Unassembled WGS sequence"/>
</dbReference>
<sequence>MDFSLQQAVLLVLGGLIPAAVFIADRAEIVVAVTLVNVLLIWGSLHVATGGSLRPGSSASDATDPEEA</sequence>
<feature type="domain" description="DUF8131" evidence="3">
    <location>
        <begin position="1"/>
        <end position="61"/>
    </location>
</feature>
<dbReference type="AlphaFoldDB" id="M0P983"/>
<feature type="transmembrane region" description="Helical" evidence="2">
    <location>
        <begin position="29"/>
        <end position="48"/>
    </location>
</feature>
<accession>M0P983</accession>
<keyword evidence="5" id="KW-1185">Reference proteome</keyword>
<protein>
    <recommendedName>
        <fullName evidence="3">DUF8131 domain-containing protein</fullName>
    </recommendedName>
</protein>
<dbReference type="PATRIC" id="fig|1230454.4.peg.2237"/>
<dbReference type="RefSeq" id="WP_008001231.1">
    <property type="nucleotide sequence ID" value="NZ_AOJI01000026.1"/>
</dbReference>
<feature type="region of interest" description="Disordered" evidence="1">
    <location>
        <begin position="49"/>
        <end position="68"/>
    </location>
</feature>
<name>M0P983_9EURY</name>